<dbReference type="FunCoup" id="E3LS14">
    <property type="interactions" value="1080"/>
</dbReference>
<evidence type="ECO:0000256" key="1">
    <source>
        <dbReference type="SAM" id="MobiDB-lite"/>
    </source>
</evidence>
<reference evidence="3" key="1">
    <citation type="submission" date="2007-07" db="EMBL/GenBank/DDBJ databases">
        <title>PCAP assembly of the Caenorhabditis remanei genome.</title>
        <authorList>
            <consortium name="The Caenorhabditis remanei Sequencing Consortium"/>
            <person name="Wilson R.K."/>
        </authorList>
    </citation>
    <scope>NUCLEOTIDE SEQUENCE [LARGE SCALE GENOMIC DNA]</scope>
    <source>
        <strain evidence="3">PB4641</strain>
    </source>
</reference>
<feature type="transmembrane region" description="Helical" evidence="2">
    <location>
        <begin position="23"/>
        <end position="41"/>
    </location>
</feature>
<proteinExistence type="predicted"/>
<evidence type="ECO:0000256" key="2">
    <source>
        <dbReference type="SAM" id="Phobius"/>
    </source>
</evidence>
<dbReference type="EMBL" id="DS268414">
    <property type="protein sequence ID" value="EFP09434.1"/>
    <property type="molecule type" value="Genomic_DNA"/>
</dbReference>
<dbReference type="KEGG" id="crq:GCK72_009570"/>
<dbReference type="GeneID" id="9814698"/>
<dbReference type="CTD" id="9814698"/>
<keyword evidence="2" id="KW-1133">Transmembrane helix</keyword>
<keyword evidence="2" id="KW-0812">Transmembrane</keyword>
<feature type="transmembrane region" description="Helical" evidence="2">
    <location>
        <begin position="120"/>
        <end position="141"/>
    </location>
</feature>
<evidence type="ECO:0000313" key="4">
    <source>
        <dbReference type="Proteomes" id="UP000008281"/>
    </source>
</evidence>
<feature type="transmembrane region" description="Helical" evidence="2">
    <location>
        <begin position="53"/>
        <end position="74"/>
    </location>
</feature>
<gene>
    <name evidence="3" type="ORF">CRE_25226</name>
</gene>
<dbReference type="Proteomes" id="UP000008281">
    <property type="component" value="Unassembled WGS sequence"/>
</dbReference>
<dbReference type="AlphaFoldDB" id="E3LS14"/>
<dbReference type="OMA" id="RIFCPAF"/>
<keyword evidence="2" id="KW-0472">Membrane</keyword>
<dbReference type="InParanoid" id="E3LS14"/>
<accession>E3LS14</accession>
<keyword evidence="4" id="KW-1185">Reference proteome</keyword>
<feature type="transmembrane region" description="Helical" evidence="2">
    <location>
        <begin position="86"/>
        <end position="108"/>
    </location>
</feature>
<sequence length="199" mass="22393">MGDITRIFCPAFLSLTSISQTRSLILCFDFQCLSIFFLMFLCDPNPHLRVYFLFYLSLLTLPTAYVVVFGERVWMKIAFISQLIRMVFVGLHNAFYPIFVAAYVAVGFEGTHPGASADEILFHSVSYGVMIFFMSMTASLWEPAKLYQIYRLQKMLETSRNGSLAGSEADIDEDEEELASVSETESTNLSDSGYVAQAV</sequence>
<dbReference type="RefSeq" id="XP_003113180.2">
    <property type="nucleotide sequence ID" value="XM_003113132.2"/>
</dbReference>
<feature type="compositionally biased region" description="Polar residues" evidence="1">
    <location>
        <begin position="181"/>
        <end position="191"/>
    </location>
</feature>
<feature type="compositionally biased region" description="Acidic residues" evidence="1">
    <location>
        <begin position="169"/>
        <end position="178"/>
    </location>
</feature>
<organism evidence="4">
    <name type="scientific">Caenorhabditis remanei</name>
    <name type="common">Caenorhabditis vulgaris</name>
    <dbReference type="NCBI Taxonomy" id="31234"/>
    <lineage>
        <taxon>Eukaryota</taxon>
        <taxon>Metazoa</taxon>
        <taxon>Ecdysozoa</taxon>
        <taxon>Nematoda</taxon>
        <taxon>Chromadorea</taxon>
        <taxon>Rhabditida</taxon>
        <taxon>Rhabditina</taxon>
        <taxon>Rhabditomorpha</taxon>
        <taxon>Rhabditoidea</taxon>
        <taxon>Rhabditidae</taxon>
        <taxon>Peloderinae</taxon>
        <taxon>Caenorhabditis</taxon>
    </lineage>
</organism>
<dbReference type="eggNOG" id="ENOG502TI0N">
    <property type="taxonomic scope" value="Eukaryota"/>
</dbReference>
<name>E3LS14_CAERE</name>
<evidence type="ECO:0000313" key="3">
    <source>
        <dbReference type="EMBL" id="EFP09434.1"/>
    </source>
</evidence>
<protein>
    <submittedName>
        <fullName evidence="3">Uncharacterized protein</fullName>
    </submittedName>
</protein>
<feature type="region of interest" description="Disordered" evidence="1">
    <location>
        <begin position="164"/>
        <end position="199"/>
    </location>
</feature>
<dbReference type="HOGENOM" id="CLU_123506_0_0_1"/>
<dbReference type="OrthoDB" id="5800618at2759"/>